<protein>
    <recommendedName>
        <fullName evidence="4">Secreted protein</fullName>
    </recommendedName>
</protein>
<gene>
    <name evidence="2" type="ORF">FHS42_002272</name>
</gene>
<organism evidence="2 3">
    <name type="scientific">Streptomyces zagrosensis</name>
    <dbReference type="NCBI Taxonomy" id="1042984"/>
    <lineage>
        <taxon>Bacteria</taxon>
        <taxon>Bacillati</taxon>
        <taxon>Actinomycetota</taxon>
        <taxon>Actinomycetes</taxon>
        <taxon>Kitasatosporales</taxon>
        <taxon>Streptomycetaceae</taxon>
        <taxon>Streptomyces</taxon>
    </lineage>
</organism>
<dbReference type="Proteomes" id="UP000588098">
    <property type="component" value="Unassembled WGS sequence"/>
</dbReference>
<keyword evidence="1" id="KW-0732">Signal</keyword>
<sequence>MNAKKVLAGSMLSLAATGFAVTPAMAAESKDSGRFEQNIQIIDDLCPTIQDIDVITIEVLDEARANQCNTIHDKAAQIDNSDAPGLPIGLLGSAVN</sequence>
<evidence type="ECO:0000313" key="2">
    <source>
        <dbReference type="EMBL" id="MBB5935222.1"/>
    </source>
</evidence>
<proteinExistence type="predicted"/>
<evidence type="ECO:0000313" key="3">
    <source>
        <dbReference type="Proteomes" id="UP000588098"/>
    </source>
</evidence>
<feature type="signal peptide" evidence="1">
    <location>
        <begin position="1"/>
        <end position="26"/>
    </location>
</feature>
<dbReference type="EMBL" id="JACHJL010000004">
    <property type="protein sequence ID" value="MBB5935222.1"/>
    <property type="molecule type" value="Genomic_DNA"/>
</dbReference>
<dbReference type="AlphaFoldDB" id="A0A7W9UY31"/>
<reference evidence="2 3" key="1">
    <citation type="submission" date="2020-08" db="EMBL/GenBank/DDBJ databases">
        <title>Genomic Encyclopedia of Type Strains, Phase III (KMG-III): the genomes of soil and plant-associated and newly described type strains.</title>
        <authorList>
            <person name="Whitman W."/>
        </authorList>
    </citation>
    <scope>NUCLEOTIDE SEQUENCE [LARGE SCALE GENOMIC DNA]</scope>
    <source>
        <strain evidence="2 3">CECT 8305</strain>
    </source>
</reference>
<dbReference type="RefSeq" id="WP_184571433.1">
    <property type="nucleotide sequence ID" value="NZ_JACHJL010000004.1"/>
</dbReference>
<evidence type="ECO:0008006" key="4">
    <source>
        <dbReference type="Google" id="ProtNLM"/>
    </source>
</evidence>
<evidence type="ECO:0000256" key="1">
    <source>
        <dbReference type="SAM" id="SignalP"/>
    </source>
</evidence>
<feature type="chain" id="PRO_5031399039" description="Secreted protein" evidence="1">
    <location>
        <begin position="27"/>
        <end position="96"/>
    </location>
</feature>
<comment type="caution">
    <text evidence="2">The sequence shown here is derived from an EMBL/GenBank/DDBJ whole genome shotgun (WGS) entry which is preliminary data.</text>
</comment>
<keyword evidence="3" id="KW-1185">Reference proteome</keyword>
<name>A0A7W9UY31_9ACTN</name>
<accession>A0A7W9UY31</accession>